<comment type="similarity">
    <text evidence="4">Belongs to the Maf family.</text>
</comment>
<comment type="catalytic activity">
    <reaction evidence="4">
        <text>a ribonucleoside 5'-triphosphate + H2O = a ribonucleoside 5'-phosphate + diphosphate + H(+)</text>
        <dbReference type="Rhea" id="RHEA:23996"/>
        <dbReference type="ChEBI" id="CHEBI:15377"/>
        <dbReference type="ChEBI" id="CHEBI:15378"/>
        <dbReference type="ChEBI" id="CHEBI:33019"/>
        <dbReference type="ChEBI" id="CHEBI:58043"/>
        <dbReference type="ChEBI" id="CHEBI:61557"/>
        <dbReference type="EC" id="3.6.1.9"/>
    </reaction>
</comment>
<reference evidence="5 6" key="1">
    <citation type="submission" date="2018-04" db="EMBL/GenBank/DDBJ databases">
        <title>Genome sequencing of Gemmobacter.</title>
        <authorList>
            <person name="Yi H."/>
            <person name="Baek M.-G."/>
        </authorList>
    </citation>
    <scope>NUCLEOTIDE SEQUENCE [LARGE SCALE GENOMIC DNA]</scope>
    <source>
        <strain evidence="5 6">HYN0069</strain>
    </source>
</reference>
<dbReference type="Gene3D" id="3.90.950.10">
    <property type="match status" value="1"/>
</dbReference>
<dbReference type="InterPro" id="IPR029001">
    <property type="entry name" value="ITPase-like_fam"/>
</dbReference>
<comment type="catalytic activity">
    <reaction evidence="4">
        <text>a 2'-deoxyribonucleoside 5'-triphosphate + H2O = a 2'-deoxyribonucleoside 5'-phosphate + diphosphate + H(+)</text>
        <dbReference type="Rhea" id="RHEA:44644"/>
        <dbReference type="ChEBI" id="CHEBI:15377"/>
        <dbReference type="ChEBI" id="CHEBI:15378"/>
        <dbReference type="ChEBI" id="CHEBI:33019"/>
        <dbReference type="ChEBI" id="CHEBI:61560"/>
        <dbReference type="ChEBI" id="CHEBI:65317"/>
        <dbReference type="EC" id="3.6.1.9"/>
    </reaction>
</comment>
<dbReference type="GO" id="GO:0005737">
    <property type="term" value="C:cytoplasm"/>
    <property type="evidence" value="ECO:0007669"/>
    <property type="project" value="UniProtKB-SubCell"/>
</dbReference>
<keyword evidence="3 4" id="KW-0546">Nucleotide metabolism</keyword>
<dbReference type="Pfam" id="PF02545">
    <property type="entry name" value="Maf"/>
    <property type="match status" value="1"/>
</dbReference>
<feature type="active site" description="Proton acceptor" evidence="4">
    <location>
        <position position="77"/>
    </location>
</feature>
<proteinExistence type="inferred from homology"/>
<evidence type="ECO:0000256" key="4">
    <source>
        <dbReference type="HAMAP-Rule" id="MF_00528"/>
    </source>
</evidence>
<sequence>MTDRPLILASASEIRATLLRNAGLSVQALPARIDEETIRHALTAEAAHPRDIADTLAEMKARKLAEKHPESLVLGCDQILEFKRESWAKPETPSDALSQLRTLRGQTHRLLSAAVLYDRAEPVWRHVAEVRLTMRDASDAYLSDYVTRNWDSIRHAVGAYKLEEEGARLFTTIEGDYFSVLGLPLLPLLNYLSQRGFISA</sequence>
<comment type="function">
    <text evidence="4">Nucleoside triphosphate pyrophosphatase. May have a dual role in cell division arrest and in preventing the incorporation of modified nucleotides into cellular nucleic acids.</text>
</comment>
<keyword evidence="4" id="KW-0963">Cytoplasm</keyword>
<keyword evidence="6" id="KW-1185">Reference proteome</keyword>
<comment type="caution">
    <text evidence="4">Lacks conserved residue(s) required for the propagation of feature annotation.</text>
</comment>
<gene>
    <name evidence="5" type="ORF">HYN69_17445</name>
</gene>
<evidence type="ECO:0000256" key="3">
    <source>
        <dbReference type="ARBA" id="ARBA00023080"/>
    </source>
</evidence>
<comment type="cofactor">
    <cofactor evidence="1 4">
        <name>a divalent metal cation</name>
        <dbReference type="ChEBI" id="CHEBI:60240"/>
    </cofactor>
</comment>
<dbReference type="PANTHER" id="PTHR43213">
    <property type="entry name" value="BIFUNCTIONAL DTTP/UTP PYROPHOSPHATASE/METHYLTRANSFERASE PROTEIN-RELATED"/>
    <property type="match status" value="1"/>
</dbReference>
<dbReference type="OrthoDB" id="9813962at2"/>
<keyword evidence="2 4" id="KW-0378">Hydrolase</keyword>
<dbReference type="HAMAP" id="MF_00528">
    <property type="entry name" value="Maf"/>
    <property type="match status" value="1"/>
</dbReference>
<comment type="subcellular location">
    <subcellularLocation>
        <location evidence="4">Cytoplasm</location>
    </subcellularLocation>
</comment>
<dbReference type="PIRSF" id="PIRSF006305">
    <property type="entry name" value="Maf"/>
    <property type="match status" value="1"/>
</dbReference>
<evidence type="ECO:0000256" key="1">
    <source>
        <dbReference type="ARBA" id="ARBA00001968"/>
    </source>
</evidence>
<dbReference type="EMBL" id="CP028918">
    <property type="protein sequence ID" value="AWB50050.1"/>
    <property type="molecule type" value="Genomic_DNA"/>
</dbReference>
<dbReference type="GO" id="GO:0009117">
    <property type="term" value="P:nucleotide metabolic process"/>
    <property type="evidence" value="ECO:0007669"/>
    <property type="project" value="UniProtKB-KW"/>
</dbReference>
<evidence type="ECO:0000313" key="5">
    <source>
        <dbReference type="EMBL" id="AWB50050.1"/>
    </source>
</evidence>
<dbReference type="RefSeq" id="WP_108436862.1">
    <property type="nucleotide sequence ID" value="NZ_CP028918.1"/>
</dbReference>
<dbReference type="GO" id="GO:0047429">
    <property type="term" value="F:nucleoside triphosphate diphosphatase activity"/>
    <property type="evidence" value="ECO:0007669"/>
    <property type="project" value="UniProtKB-EC"/>
</dbReference>
<protein>
    <recommendedName>
        <fullName evidence="4">Nucleoside triphosphate pyrophosphatase</fullName>
        <ecNumber evidence="4">3.6.1.9</ecNumber>
    </recommendedName>
    <alternativeName>
        <fullName evidence="4">Nucleotide pyrophosphatase</fullName>
        <shortName evidence="4">Nucleotide PPase</shortName>
    </alternativeName>
</protein>
<dbReference type="SUPFAM" id="SSF52972">
    <property type="entry name" value="ITPase-like"/>
    <property type="match status" value="1"/>
</dbReference>
<accession>A0A2S0UQK7</accession>
<dbReference type="PANTHER" id="PTHR43213:SF5">
    <property type="entry name" value="BIFUNCTIONAL DTTP_UTP PYROPHOSPHATASE_METHYLTRANSFERASE PROTEIN-RELATED"/>
    <property type="match status" value="1"/>
</dbReference>
<dbReference type="InterPro" id="IPR003697">
    <property type="entry name" value="Maf-like"/>
</dbReference>
<evidence type="ECO:0000313" key="6">
    <source>
        <dbReference type="Proteomes" id="UP000244496"/>
    </source>
</evidence>
<name>A0A2S0UQK7_9RHOB</name>
<dbReference type="CDD" id="cd00555">
    <property type="entry name" value="Maf"/>
    <property type="match status" value="1"/>
</dbReference>
<dbReference type="EC" id="3.6.1.9" evidence="4"/>
<dbReference type="Proteomes" id="UP000244496">
    <property type="component" value="Chromosome"/>
</dbReference>
<organism evidence="5 6">
    <name type="scientific">Paragemmobacter aquarius</name>
    <dbReference type="NCBI Taxonomy" id="2169400"/>
    <lineage>
        <taxon>Bacteria</taxon>
        <taxon>Pseudomonadati</taxon>
        <taxon>Pseudomonadota</taxon>
        <taxon>Alphaproteobacteria</taxon>
        <taxon>Rhodobacterales</taxon>
        <taxon>Paracoccaceae</taxon>
        <taxon>Paragemmobacter</taxon>
    </lineage>
</organism>
<dbReference type="KEGG" id="geh:HYN69_17445"/>
<evidence type="ECO:0000256" key="2">
    <source>
        <dbReference type="ARBA" id="ARBA00022801"/>
    </source>
</evidence>
<dbReference type="AlphaFoldDB" id="A0A2S0UQK7"/>